<evidence type="ECO:0000256" key="4">
    <source>
        <dbReference type="ARBA" id="ARBA00022980"/>
    </source>
</evidence>
<dbReference type="InterPro" id="IPR023798">
    <property type="entry name" value="Ribosomal_uS7_dom"/>
</dbReference>
<evidence type="ECO:0000313" key="9">
    <source>
        <dbReference type="Proteomes" id="UP000218113"/>
    </source>
</evidence>
<dbReference type="HAMAP" id="MF_00480_B">
    <property type="entry name" value="Ribosomal_uS7_B"/>
    <property type="match status" value="1"/>
</dbReference>
<reference evidence="9" key="1">
    <citation type="submission" date="2017-08" db="EMBL/GenBank/DDBJ databases">
        <title>A dynamic microbial community with high functional redundancy inhabits the cold, oxic subseafloor aquifer.</title>
        <authorList>
            <person name="Tully B.J."/>
            <person name="Wheat C.G."/>
            <person name="Glazer B.T."/>
            <person name="Huber J.A."/>
        </authorList>
    </citation>
    <scope>NUCLEOTIDE SEQUENCE [LARGE SCALE GENOMIC DNA]</scope>
</reference>
<dbReference type="InterPro" id="IPR000235">
    <property type="entry name" value="Ribosomal_uS7"/>
</dbReference>
<proteinExistence type="inferred from homology"/>
<evidence type="ECO:0000259" key="7">
    <source>
        <dbReference type="Pfam" id="PF00177"/>
    </source>
</evidence>
<evidence type="ECO:0000256" key="1">
    <source>
        <dbReference type="ARBA" id="ARBA00007151"/>
    </source>
</evidence>
<dbReference type="Pfam" id="PF00177">
    <property type="entry name" value="Ribosomal_S7"/>
    <property type="match status" value="1"/>
</dbReference>
<dbReference type="AlphaFoldDB" id="A0A2A4TAG0"/>
<dbReference type="NCBIfam" id="TIGR01029">
    <property type="entry name" value="rpsG_bact"/>
    <property type="match status" value="1"/>
</dbReference>
<dbReference type="GO" id="GO:0006412">
    <property type="term" value="P:translation"/>
    <property type="evidence" value="ECO:0007669"/>
    <property type="project" value="UniProtKB-UniRule"/>
</dbReference>
<keyword evidence="5 6" id="KW-0687">Ribonucleoprotein</keyword>
<evidence type="ECO:0000256" key="6">
    <source>
        <dbReference type="HAMAP-Rule" id="MF_00480"/>
    </source>
</evidence>
<dbReference type="Proteomes" id="UP000218113">
    <property type="component" value="Unassembled WGS sequence"/>
</dbReference>
<dbReference type="GO" id="GO:0003735">
    <property type="term" value="F:structural constituent of ribosome"/>
    <property type="evidence" value="ECO:0007669"/>
    <property type="project" value="InterPro"/>
</dbReference>
<sequence>MSRRHSAAKREIMPDSKYGSLSLSKFVNCMMVDGKKSIAESIVYKALESVESKIEDKNGIEIFDEAIRNVQPQLEVKSRRVGGSTYQIPVEVRESRKLTLALRWIIDASRKRNEKSMKACLAGELFDAFNNRGSAVKKKEDTHKMADANKAFAHYMW</sequence>
<organism evidence="8 9">
    <name type="scientific">SAR324 cluster bacterium</name>
    <dbReference type="NCBI Taxonomy" id="2024889"/>
    <lineage>
        <taxon>Bacteria</taxon>
        <taxon>Deltaproteobacteria</taxon>
        <taxon>SAR324 cluster</taxon>
    </lineage>
</organism>
<dbReference type="EMBL" id="NVSR01000004">
    <property type="protein sequence ID" value="PCI30523.1"/>
    <property type="molecule type" value="Genomic_DNA"/>
</dbReference>
<dbReference type="PIRSF" id="PIRSF002122">
    <property type="entry name" value="RPS7p_RPS7a_RPS5e_RPS7o"/>
    <property type="match status" value="1"/>
</dbReference>
<dbReference type="GO" id="GO:0015935">
    <property type="term" value="C:small ribosomal subunit"/>
    <property type="evidence" value="ECO:0007669"/>
    <property type="project" value="InterPro"/>
</dbReference>
<dbReference type="FunFam" id="1.10.455.10:FF:000001">
    <property type="entry name" value="30S ribosomal protein S7"/>
    <property type="match status" value="1"/>
</dbReference>
<comment type="similarity">
    <text evidence="1 6">Belongs to the universal ribosomal protein uS7 family.</text>
</comment>
<gene>
    <name evidence="6" type="primary">rpsG</name>
    <name evidence="8" type="ORF">COB67_01700</name>
</gene>
<keyword evidence="6" id="KW-0820">tRNA-binding</keyword>
<accession>A0A2A4TAG0</accession>
<evidence type="ECO:0000313" key="8">
    <source>
        <dbReference type="EMBL" id="PCI30523.1"/>
    </source>
</evidence>
<feature type="domain" description="Small ribosomal subunit protein uS7" evidence="7">
    <location>
        <begin position="2"/>
        <end position="150"/>
    </location>
</feature>
<evidence type="ECO:0000256" key="5">
    <source>
        <dbReference type="ARBA" id="ARBA00023274"/>
    </source>
</evidence>
<dbReference type="GO" id="GO:0019843">
    <property type="term" value="F:rRNA binding"/>
    <property type="evidence" value="ECO:0007669"/>
    <property type="project" value="UniProtKB-UniRule"/>
</dbReference>
<dbReference type="Gene3D" id="1.10.455.10">
    <property type="entry name" value="Ribosomal protein S7 domain"/>
    <property type="match status" value="1"/>
</dbReference>
<keyword evidence="2 6" id="KW-0699">rRNA-binding</keyword>
<comment type="function">
    <text evidence="6">One of the primary rRNA binding proteins, it binds directly to 16S rRNA where it nucleates assembly of the head domain of the 30S subunit. Is located at the subunit interface close to the decoding center, probably blocks exit of the E-site tRNA.</text>
</comment>
<dbReference type="InterPro" id="IPR036823">
    <property type="entry name" value="Ribosomal_uS7_dom_sf"/>
</dbReference>
<dbReference type="SUPFAM" id="SSF47973">
    <property type="entry name" value="Ribosomal protein S7"/>
    <property type="match status" value="1"/>
</dbReference>
<evidence type="ECO:0000256" key="2">
    <source>
        <dbReference type="ARBA" id="ARBA00022730"/>
    </source>
</evidence>
<dbReference type="InterPro" id="IPR005717">
    <property type="entry name" value="Ribosomal_uS7_bac/org-type"/>
</dbReference>
<dbReference type="PANTHER" id="PTHR11205">
    <property type="entry name" value="RIBOSOMAL PROTEIN S7"/>
    <property type="match status" value="1"/>
</dbReference>
<dbReference type="GO" id="GO:0000049">
    <property type="term" value="F:tRNA binding"/>
    <property type="evidence" value="ECO:0007669"/>
    <property type="project" value="UniProtKB-UniRule"/>
</dbReference>
<protein>
    <recommendedName>
        <fullName evidence="6">Small ribosomal subunit protein uS7</fullName>
    </recommendedName>
</protein>
<evidence type="ECO:0000256" key="3">
    <source>
        <dbReference type="ARBA" id="ARBA00022884"/>
    </source>
</evidence>
<comment type="caution">
    <text evidence="8">The sequence shown here is derived from an EMBL/GenBank/DDBJ whole genome shotgun (WGS) entry which is preliminary data.</text>
</comment>
<keyword evidence="4 6" id="KW-0689">Ribosomal protein</keyword>
<comment type="subunit">
    <text evidence="6">Part of the 30S ribosomal subunit. Contacts proteins S9 and S11.</text>
</comment>
<keyword evidence="3 6" id="KW-0694">RNA-binding</keyword>
<name>A0A2A4TAG0_9DELT</name>
<dbReference type="CDD" id="cd14869">
    <property type="entry name" value="uS7_Bacteria"/>
    <property type="match status" value="1"/>
</dbReference>